<dbReference type="AlphaFoldDB" id="A0A4D6XBE2"/>
<dbReference type="CDD" id="cd14743">
    <property type="entry name" value="PAAR_CT_1"/>
    <property type="match status" value="1"/>
</dbReference>
<reference evidence="2" key="1">
    <citation type="submission" date="2019-04" db="EMBL/GenBank/DDBJ databases">
        <title>Genome sequence of Pseudomonas putida 1290, an auxin catabolizing strain.</title>
        <authorList>
            <person name="Laird T.S."/>
            <person name="Leveau J.H.J."/>
        </authorList>
    </citation>
    <scope>NUCLEOTIDE SEQUENCE [LARGE SCALE GENOMIC DNA]</scope>
    <source>
        <strain evidence="2">1290</strain>
    </source>
</reference>
<name>A0A4D6XBE2_PSEPU</name>
<organism evidence="1 2">
    <name type="scientific">Pseudomonas putida</name>
    <name type="common">Arthrobacter siderocapsulatus</name>
    <dbReference type="NCBI Taxonomy" id="303"/>
    <lineage>
        <taxon>Bacteria</taxon>
        <taxon>Pseudomonadati</taxon>
        <taxon>Pseudomonadota</taxon>
        <taxon>Gammaproteobacteria</taxon>
        <taxon>Pseudomonadales</taxon>
        <taxon>Pseudomonadaceae</taxon>
        <taxon>Pseudomonas</taxon>
    </lineage>
</organism>
<dbReference type="EMBL" id="CP039371">
    <property type="protein sequence ID" value="QCI11858.1"/>
    <property type="molecule type" value="Genomic_DNA"/>
</dbReference>
<dbReference type="OrthoDB" id="9807902at2"/>
<dbReference type="Gene3D" id="2.60.200.60">
    <property type="match status" value="2"/>
</dbReference>
<dbReference type="RefSeq" id="WP_136914022.1">
    <property type="nucleotide sequence ID" value="NZ_CP039371.1"/>
</dbReference>
<dbReference type="InterPro" id="IPR008727">
    <property type="entry name" value="PAAR_motif"/>
</dbReference>
<proteinExistence type="predicted"/>
<dbReference type="Proteomes" id="UP000298551">
    <property type="component" value="Chromosome"/>
</dbReference>
<evidence type="ECO:0008006" key="3">
    <source>
        <dbReference type="Google" id="ProtNLM"/>
    </source>
</evidence>
<evidence type="ECO:0000313" key="1">
    <source>
        <dbReference type="EMBL" id="QCI11858.1"/>
    </source>
</evidence>
<sequence length="85" mass="8708">MRPIVLVGHRHDCPIHGLGTVVTGASATFVDGKAVARVSDQISCGALIETGAECTIIEGQPAARVGDTTSHGGTLVEGDQGWLIE</sequence>
<evidence type="ECO:0000313" key="2">
    <source>
        <dbReference type="Proteomes" id="UP000298551"/>
    </source>
</evidence>
<dbReference type="Pfam" id="PF05488">
    <property type="entry name" value="PAAR_motif"/>
    <property type="match status" value="2"/>
</dbReference>
<gene>
    <name evidence="1" type="ORF">E6B08_11020</name>
</gene>
<accession>A0A4D6XBE2</accession>
<protein>
    <recommendedName>
        <fullName evidence="3">PAAR repeat-containing protein</fullName>
    </recommendedName>
</protein>